<name>X1V6B1_9ZZZZ</name>
<feature type="non-terminal residue" evidence="1">
    <location>
        <position position="1"/>
    </location>
</feature>
<reference evidence="1" key="1">
    <citation type="journal article" date="2014" name="Front. Microbiol.">
        <title>High frequency of phylogenetically diverse reductive dehalogenase-homologous genes in deep subseafloor sedimentary metagenomes.</title>
        <authorList>
            <person name="Kawai M."/>
            <person name="Futagami T."/>
            <person name="Toyoda A."/>
            <person name="Takaki Y."/>
            <person name="Nishi S."/>
            <person name="Hori S."/>
            <person name="Arai W."/>
            <person name="Tsubouchi T."/>
            <person name="Morono Y."/>
            <person name="Uchiyama I."/>
            <person name="Ito T."/>
            <person name="Fujiyama A."/>
            <person name="Inagaki F."/>
            <person name="Takami H."/>
        </authorList>
    </citation>
    <scope>NUCLEOTIDE SEQUENCE</scope>
    <source>
        <strain evidence="1">Expedition CK06-06</strain>
    </source>
</reference>
<accession>X1V6B1</accession>
<gene>
    <name evidence="1" type="ORF">S12H4_41597</name>
</gene>
<dbReference type="AlphaFoldDB" id="X1V6B1"/>
<protein>
    <submittedName>
        <fullName evidence="1">Uncharacterized protein</fullName>
    </submittedName>
</protein>
<comment type="caution">
    <text evidence="1">The sequence shown here is derived from an EMBL/GenBank/DDBJ whole genome shotgun (WGS) entry which is preliminary data.</text>
</comment>
<proteinExistence type="predicted"/>
<dbReference type="EMBL" id="BARW01025363">
    <property type="protein sequence ID" value="GAJ07786.1"/>
    <property type="molecule type" value="Genomic_DNA"/>
</dbReference>
<evidence type="ECO:0000313" key="1">
    <source>
        <dbReference type="EMBL" id="GAJ07786.1"/>
    </source>
</evidence>
<sequence>EKYVGLHKEPGNPGKVRCPSNLAWLKGTKAWMPGEIWDKSGLAKFNVCFK</sequence>
<organism evidence="1">
    <name type="scientific">marine sediment metagenome</name>
    <dbReference type="NCBI Taxonomy" id="412755"/>
    <lineage>
        <taxon>unclassified sequences</taxon>
        <taxon>metagenomes</taxon>
        <taxon>ecological metagenomes</taxon>
    </lineage>
</organism>